<evidence type="ECO:0000313" key="2">
    <source>
        <dbReference type="Proteomes" id="UP000634667"/>
    </source>
</evidence>
<sequence length="213" mass="22976">MIEPSNVFDAVRRGYSELSFASEEQILNHFAAVETESMVGHASNIKGILFEQQVSNHLNDAGVESTLFEATNHPDADILIEIDGYLPLELQLKATDSVSYINQTLADNPDIAIITTSELADRVDSEMVLDSGIANAELDEIVYESLFTQELANLANPGSIVDPISGIANFGADFHNLSDNSFLEEGLAEAVTEMALPISPLGVVLGFFGIPFV</sequence>
<evidence type="ECO:0000313" key="1">
    <source>
        <dbReference type="EMBL" id="GGW57136.1"/>
    </source>
</evidence>
<organism evidence="1 2">
    <name type="scientific">Alishewanella tabrizica</name>
    <dbReference type="NCBI Taxonomy" id="671278"/>
    <lineage>
        <taxon>Bacteria</taxon>
        <taxon>Pseudomonadati</taxon>
        <taxon>Pseudomonadota</taxon>
        <taxon>Gammaproteobacteria</taxon>
        <taxon>Alteromonadales</taxon>
        <taxon>Alteromonadaceae</taxon>
        <taxon>Alishewanella</taxon>
    </lineage>
</organism>
<keyword evidence="2" id="KW-1185">Reference proteome</keyword>
<protein>
    <submittedName>
        <fullName evidence="1">Uncharacterized protein</fullName>
    </submittedName>
</protein>
<proteinExistence type="predicted"/>
<dbReference type="Proteomes" id="UP000634667">
    <property type="component" value="Unassembled WGS sequence"/>
</dbReference>
<name>A0ABQ2WJM8_9ALTE</name>
<dbReference type="RefSeq" id="WP_189481416.1">
    <property type="nucleotide sequence ID" value="NZ_BMYR01000004.1"/>
</dbReference>
<accession>A0ABQ2WJM8</accession>
<gene>
    <name evidence="1" type="ORF">GCM10008111_11500</name>
</gene>
<dbReference type="EMBL" id="BMYR01000004">
    <property type="protein sequence ID" value="GGW57136.1"/>
    <property type="molecule type" value="Genomic_DNA"/>
</dbReference>
<comment type="caution">
    <text evidence="1">The sequence shown here is derived from an EMBL/GenBank/DDBJ whole genome shotgun (WGS) entry which is preliminary data.</text>
</comment>
<reference evidence="2" key="1">
    <citation type="journal article" date="2019" name="Int. J. Syst. Evol. Microbiol.">
        <title>The Global Catalogue of Microorganisms (GCM) 10K type strain sequencing project: providing services to taxonomists for standard genome sequencing and annotation.</title>
        <authorList>
            <consortium name="The Broad Institute Genomics Platform"/>
            <consortium name="The Broad Institute Genome Sequencing Center for Infectious Disease"/>
            <person name="Wu L."/>
            <person name="Ma J."/>
        </authorList>
    </citation>
    <scope>NUCLEOTIDE SEQUENCE [LARGE SCALE GENOMIC DNA]</scope>
    <source>
        <strain evidence="2">KCTC 23723</strain>
    </source>
</reference>